<dbReference type="RefSeq" id="WP_305109323.1">
    <property type="nucleotide sequence ID" value="NZ_JAUTWS010000297.1"/>
</dbReference>
<protein>
    <submittedName>
        <fullName evidence="8">Cache domain-containing protein</fullName>
    </submittedName>
</protein>
<reference evidence="8 9" key="1">
    <citation type="submission" date="2023-08" db="EMBL/GenBank/DDBJ databases">
        <title>The draft genome sequence of Paracraurococcus sp. LOR1-02.</title>
        <authorList>
            <person name="Kingkaew E."/>
            <person name="Tanasupawat S."/>
        </authorList>
    </citation>
    <scope>NUCLEOTIDE SEQUENCE [LARGE SCALE GENOMIC DNA]</scope>
    <source>
        <strain evidence="8 9">LOR1-02</strain>
    </source>
</reference>
<evidence type="ECO:0000313" key="9">
    <source>
        <dbReference type="Proteomes" id="UP001243009"/>
    </source>
</evidence>
<feature type="non-terminal residue" evidence="8">
    <location>
        <position position="336"/>
    </location>
</feature>
<dbReference type="Pfam" id="PF02743">
    <property type="entry name" value="dCache_1"/>
    <property type="match status" value="1"/>
</dbReference>
<evidence type="ECO:0000256" key="3">
    <source>
        <dbReference type="ARBA" id="ARBA00022692"/>
    </source>
</evidence>
<evidence type="ECO:0000256" key="2">
    <source>
        <dbReference type="ARBA" id="ARBA00022475"/>
    </source>
</evidence>
<keyword evidence="9" id="KW-1185">Reference proteome</keyword>
<dbReference type="EMBL" id="JAUTWS010000297">
    <property type="protein sequence ID" value="MDO9714492.1"/>
    <property type="molecule type" value="Genomic_DNA"/>
</dbReference>
<keyword evidence="2" id="KW-1003">Cell membrane</keyword>
<name>A0ABT9EEI0_9PROT</name>
<feature type="domain" description="Cache" evidence="7">
    <location>
        <begin position="101"/>
        <end position="281"/>
    </location>
</feature>
<evidence type="ECO:0000259" key="7">
    <source>
        <dbReference type="Pfam" id="PF02743"/>
    </source>
</evidence>
<comment type="caution">
    <text evidence="8">The sequence shown here is derived from an EMBL/GenBank/DDBJ whole genome shotgun (WGS) entry which is preliminary data.</text>
</comment>
<dbReference type="CDD" id="cd12914">
    <property type="entry name" value="PDC1_DGC_like"/>
    <property type="match status" value="1"/>
</dbReference>
<organism evidence="8 9">
    <name type="scientific">Paracraurococcus lichenis</name>
    <dbReference type="NCBI Taxonomy" id="3064888"/>
    <lineage>
        <taxon>Bacteria</taxon>
        <taxon>Pseudomonadati</taxon>
        <taxon>Pseudomonadota</taxon>
        <taxon>Alphaproteobacteria</taxon>
        <taxon>Acetobacterales</taxon>
        <taxon>Roseomonadaceae</taxon>
        <taxon>Paracraurococcus</taxon>
    </lineage>
</organism>
<feature type="transmembrane region" description="Helical" evidence="6">
    <location>
        <begin position="300"/>
        <end position="319"/>
    </location>
</feature>
<gene>
    <name evidence="8" type="ORF">Q7A36_39810</name>
</gene>
<keyword evidence="5 6" id="KW-0472">Membrane</keyword>
<evidence type="ECO:0000256" key="5">
    <source>
        <dbReference type="ARBA" id="ARBA00023136"/>
    </source>
</evidence>
<dbReference type="Proteomes" id="UP001243009">
    <property type="component" value="Unassembled WGS sequence"/>
</dbReference>
<dbReference type="CDD" id="cd12915">
    <property type="entry name" value="PDC2_DGC_like"/>
    <property type="match status" value="1"/>
</dbReference>
<evidence type="ECO:0000256" key="6">
    <source>
        <dbReference type="SAM" id="Phobius"/>
    </source>
</evidence>
<keyword evidence="3 6" id="KW-0812">Transmembrane</keyword>
<evidence type="ECO:0000256" key="1">
    <source>
        <dbReference type="ARBA" id="ARBA00004651"/>
    </source>
</evidence>
<sequence>MPASNPWRVRARPSFWRALVGATLGLAVAVGAATYVARQREVVLRDAERELQNLGLVLANWVEAGFRSIEQLEVGVLDWIHAEGIDEPGDFTARLSSRDVHEALRARAAALPRVRRLFVTNAEGRTVASSSSWPPPNFTSAGRDFFDALRGDARRDGVLSAPSQSLVDRRWTIYVSRRITAPDGRLLGTVVAAIDLGYFEDLFAGLALGPQSAVGLIQRDGELLAHHPRLERAIGVPIAKSTLLERILSAPKDNVLRGPSPLDGVDRVQAVRSLDGYPLVILATRATDGVLAPWWREAQGIALAVLLVEGLILGIALLTDRMARQRTALHRLALER</sequence>
<accession>A0ABT9EEI0</accession>
<comment type="subcellular location">
    <subcellularLocation>
        <location evidence="1">Cell membrane</location>
        <topology evidence="1">Multi-pass membrane protein</topology>
    </subcellularLocation>
</comment>
<dbReference type="Gene3D" id="3.30.450.20">
    <property type="entry name" value="PAS domain"/>
    <property type="match status" value="2"/>
</dbReference>
<keyword evidence="4 6" id="KW-1133">Transmembrane helix</keyword>
<evidence type="ECO:0000313" key="8">
    <source>
        <dbReference type="EMBL" id="MDO9714492.1"/>
    </source>
</evidence>
<proteinExistence type="predicted"/>
<dbReference type="InterPro" id="IPR033479">
    <property type="entry name" value="dCache_1"/>
</dbReference>
<evidence type="ECO:0000256" key="4">
    <source>
        <dbReference type="ARBA" id="ARBA00022989"/>
    </source>
</evidence>